<gene>
    <name evidence="6" type="primary">LOC111434300</name>
</gene>
<keyword evidence="2 3" id="KW-0175">Coiled coil</keyword>
<dbReference type="PANTHER" id="PTHR32054:SF42">
    <property type="entry name" value="WEB FAMILY PROTEIN"/>
    <property type="match status" value="1"/>
</dbReference>
<proteinExistence type="inferred from homology"/>
<dbReference type="SMR" id="A0A6J1EHU4"/>
<dbReference type="KEGG" id="cmos:111434300"/>
<dbReference type="AlphaFoldDB" id="A0A6J1EHU4"/>
<dbReference type="Proteomes" id="UP000504609">
    <property type="component" value="Unplaced"/>
</dbReference>
<feature type="coiled-coil region" evidence="3">
    <location>
        <begin position="210"/>
        <end position="442"/>
    </location>
</feature>
<comment type="similarity">
    <text evidence="1">Belongs to the WEB family.</text>
</comment>
<feature type="coiled-coil region" evidence="3">
    <location>
        <begin position="60"/>
        <end position="108"/>
    </location>
</feature>
<dbReference type="InterPro" id="IPR008545">
    <property type="entry name" value="Web"/>
</dbReference>
<dbReference type="RefSeq" id="XP_022927491.1">
    <property type="nucleotide sequence ID" value="XM_023071723.1"/>
</dbReference>
<organism evidence="5 6">
    <name type="scientific">Cucurbita moschata</name>
    <name type="common">Winter crookneck squash</name>
    <name type="synonym">Cucurbita pepo var. moschata</name>
    <dbReference type="NCBI Taxonomy" id="3662"/>
    <lineage>
        <taxon>Eukaryota</taxon>
        <taxon>Viridiplantae</taxon>
        <taxon>Streptophyta</taxon>
        <taxon>Embryophyta</taxon>
        <taxon>Tracheophyta</taxon>
        <taxon>Spermatophyta</taxon>
        <taxon>Magnoliopsida</taxon>
        <taxon>eudicotyledons</taxon>
        <taxon>Gunneridae</taxon>
        <taxon>Pentapetalae</taxon>
        <taxon>rosids</taxon>
        <taxon>fabids</taxon>
        <taxon>Cucurbitales</taxon>
        <taxon>Cucurbitaceae</taxon>
        <taxon>Cucurbiteae</taxon>
        <taxon>Cucurbita</taxon>
    </lineage>
</organism>
<evidence type="ECO:0000256" key="2">
    <source>
        <dbReference type="ARBA" id="ARBA00023054"/>
    </source>
</evidence>
<reference evidence="6" key="1">
    <citation type="submission" date="2025-08" db="UniProtKB">
        <authorList>
            <consortium name="RefSeq"/>
        </authorList>
    </citation>
    <scope>IDENTIFICATION</scope>
    <source>
        <tissue evidence="6">Young leaves</tissue>
    </source>
</reference>
<evidence type="ECO:0000313" key="5">
    <source>
        <dbReference type="Proteomes" id="UP000504609"/>
    </source>
</evidence>
<dbReference type="GeneID" id="111434300"/>
<sequence>MPNFRAKDQQKGSPKTEVGEIDTRAPFQSVRAAVSLFGEVVSSKDKQTVKRNKQLSSENVLEKETQLLLAQKELSKIKQQLQSSETTKARALAELEKAKQLQEDLTTKLCCINESMKSAMDVAEAVKIQAKKLEVAKSQKEIAGAAGCSSKQELDLARSEYTVIVAELDASKQELTKIRQDFDAALESKLAAFQLAAEAQRSANLNSDRLVELSKQIAAMQQSIEDLKHVSTEAQKQLVKILEERDAGFNEYKTAREEMERNVMILQKEIDPQLTISLEEKLKETTIEIEVLQEKMKEVHASEMDTVRAVTVELNEATKTLQQISEEESSLRNLVSSLRLEVENVRRKREELSKKVEEEEKMLAERREQSLKLQQLLLEAEASRKETEQMMQEAAELKRDAEANRCFTEEAETRLQFVQREAEEAKEAEKKALEEMRSLAGKHSENSTEELEPTSQIKLTVDEFESLSKRVRESKMLAEREEANSIAEVEVISARQGEATKKVEANLRAIEEIKIATEMALKSAEMVETAKMVVEGELRRWRQEEENVAPQVSSGHIYI</sequence>
<dbReference type="GO" id="GO:0009903">
    <property type="term" value="P:chloroplast avoidance movement"/>
    <property type="evidence" value="ECO:0007669"/>
    <property type="project" value="TreeGrafter"/>
</dbReference>
<feature type="compositionally biased region" description="Basic and acidic residues" evidence="4">
    <location>
        <begin position="1"/>
        <end position="10"/>
    </location>
</feature>
<dbReference type="GO" id="GO:0005829">
    <property type="term" value="C:cytosol"/>
    <property type="evidence" value="ECO:0007669"/>
    <property type="project" value="TreeGrafter"/>
</dbReference>
<dbReference type="Pfam" id="PF05701">
    <property type="entry name" value="WEMBL"/>
    <property type="match status" value="1"/>
</dbReference>
<accession>A0A6J1EHU4</accession>
<dbReference type="GO" id="GO:0009904">
    <property type="term" value="P:chloroplast accumulation movement"/>
    <property type="evidence" value="ECO:0007669"/>
    <property type="project" value="TreeGrafter"/>
</dbReference>
<name>A0A6J1EHU4_CUCMO</name>
<evidence type="ECO:0000313" key="6">
    <source>
        <dbReference type="RefSeq" id="XP_022927491.1"/>
    </source>
</evidence>
<keyword evidence="5" id="KW-1185">Reference proteome</keyword>
<protein>
    <submittedName>
        <fullName evidence="6">WEB family protein At1g12150-like</fullName>
    </submittedName>
</protein>
<evidence type="ECO:0000256" key="3">
    <source>
        <dbReference type="SAM" id="Coils"/>
    </source>
</evidence>
<evidence type="ECO:0000256" key="4">
    <source>
        <dbReference type="SAM" id="MobiDB-lite"/>
    </source>
</evidence>
<dbReference type="PANTHER" id="PTHR32054">
    <property type="entry name" value="HEAVY CHAIN, PUTATIVE, EXPRESSED-RELATED-RELATED"/>
    <property type="match status" value="1"/>
</dbReference>
<evidence type="ECO:0000256" key="1">
    <source>
        <dbReference type="ARBA" id="ARBA00005485"/>
    </source>
</evidence>
<feature type="region of interest" description="Disordered" evidence="4">
    <location>
        <begin position="1"/>
        <end position="24"/>
    </location>
</feature>